<dbReference type="KEGG" id="pca:Pcar_0073"/>
<name>Q3A8F6_SYNC1</name>
<organism evidence="1 2">
    <name type="scientific">Syntrophotalea carbinolica (strain DSM 2380 / NBRC 103641 / GraBd1)</name>
    <name type="common">Pelobacter carbinolicus</name>
    <dbReference type="NCBI Taxonomy" id="338963"/>
    <lineage>
        <taxon>Bacteria</taxon>
        <taxon>Pseudomonadati</taxon>
        <taxon>Thermodesulfobacteriota</taxon>
        <taxon>Desulfuromonadia</taxon>
        <taxon>Desulfuromonadales</taxon>
        <taxon>Syntrophotaleaceae</taxon>
        <taxon>Syntrophotalea</taxon>
    </lineage>
</organism>
<dbReference type="SUPFAM" id="SSF53448">
    <property type="entry name" value="Nucleotide-diphospho-sugar transferases"/>
    <property type="match status" value="1"/>
</dbReference>
<dbReference type="EMBL" id="CP000142">
    <property type="protein sequence ID" value="ABA87336.1"/>
    <property type="molecule type" value="Genomic_DNA"/>
</dbReference>
<protein>
    <submittedName>
        <fullName evidence="1">Uncharacterized protein</fullName>
    </submittedName>
</protein>
<evidence type="ECO:0000313" key="2">
    <source>
        <dbReference type="Proteomes" id="UP000002534"/>
    </source>
</evidence>
<dbReference type="Proteomes" id="UP000002534">
    <property type="component" value="Chromosome"/>
</dbReference>
<dbReference type="CDD" id="cd00761">
    <property type="entry name" value="Glyco_tranf_GTA_type"/>
    <property type="match status" value="1"/>
</dbReference>
<dbReference type="STRING" id="338963.Pcar_0073"/>
<dbReference type="eggNOG" id="COG1215">
    <property type="taxonomic scope" value="Bacteria"/>
</dbReference>
<reference evidence="1 2" key="2">
    <citation type="journal article" date="2012" name="BMC Genomics">
        <title>The genome of Pelobacter carbinolicus reveals surprising metabolic capabilities and physiological features.</title>
        <authorList>
            <person name="Aklujkar M."/>
            <person name="Haveman S.A."/>
            <person name="Didonato R.Jr."/>
            <person name="Chertkov O."/>
            <person name="Han C.S."/>
            <person name="Land M.L."/>
            <person name="Brown P."/>
            <person name="Lovley D.R."/>
        </authorList>
    </citation>
    <scope>NUCLEOTIDE SEQUENCE [LARGE SCALE GENOMIC DNA]</scope>
    <source>
        <strain evidence="2">DSM 2380 / NBRC 103641 / GraBd1</strain>
    </source>
</reference>
<proteinExistence type="predicted"/>
<keyword evidence="2" id="KW-1185">Reference proteome</keyword>
<gene>
    <name evidence="1" type="ordered locus">Pcar_0073</name>
</gene>
<dbReference type="AlphaFoldDB" id="Q3A8F6"/>
<dbReference type="OrthoDB" id="7981249at2"/>
<evidence type="ECO:0000313" key="1">
    <source>
        <dbReference type="EMBL" id="ABA87336.1"/>
    </source>
</evidence>
<dbReference type="RefSeq" id="WP_011339723.1">
    <property type="nucleotide sequence ID" value="NC_007498.2"/>
</dbReference>
<dbReference type="Pfam" id="PF13704">
    <property type="entry name" value="Glyco_tranf_2_4"/>
    <property type="match status" value="1"/>
</dbReference>
<dbReference type="InterPro" id="IPR029044">
    <property type="entry name" value="Nucleotide-diphossugar_trans"/>
</dbReference>
<reference evidence="2" key="1">
    <citation type="submission" date="2005-10" db="EMBL/GenBank/DDBJ databases">
        <title>Complete sequence of Pelobacter carbinolicus DSM 2380.</title>
        <authorList>
            <person name="Copeland A."/>
            <person name="Lucas S."/>
            <person name="Lapidus A."/>
            <person name="Barry K."/>
            <person name="Detter J.C."/>
            <person name="Glavina T."/>
            <person name="Hammon N."/>
            <person name="Israni S."/>
            <person name="Pitluck S."/>
            <person name="Chertkov O."/>
            <person name="Schmutz J."/>
            <person name="Larimer F."/>
            <person name="Land M."/>
            <person name="Kyrpides N."/>
            <person name="Ivanova N."/>
            <person name="Richardson P."/>
        </authorList>
    </citation>
    <scope>NUCLEOTIDE SEQUENCE [LARGE SCALE GENOMIC DNA]</scope>
    <source>
        <strain evidence="2">DSM 2380 / NBRC 103641 / GraBd1</strain>
    </source>
</reference>
<dbReference type="HOGENOM" id="CLU_771181_0_0_7"/>
<sequence length="402" mass="46168">MKNAIKSDRTPSETNYAPFKITGITQCKNEWGLVALSIGYALVNHVDEVYVLNDSSTDETHAGLAYLQDIWPGRIHIYNQTEGQFIEEGQINALVGLAQQSEPDWIYFFDADEFLISRNGSSLKDCLGSLPANCHALRYALKNFILPRNFNEQSLSDYLSIEYEAMVDPSVPKESLRKYEEIYKGNLNFFHMPFPSKVIFRNQGWMHLAAGSHDVAYNKDVETLRTDQFYAAHLSWISLERLRRKADLGKTHIVNGYSKKHGWQNQLIYRIAEEDRLEELWERHSLPEPGEPRGCAPTNVKRNRDFQSAIKTTVQILVRSGFNPQNLCQFKTEPIPAAPAPPTDFRFQTLVALMDRQKAAVRSRPSRRKKTNPTMRFFRRLRKSIAKRLPPYVPGSLKKAKS</sequence>
<accession>Q3A8F6</accession>
<dbReference type="Gene3D" id="3.90.550.10">
    <property type="entry name" value="Spore Coat Polysaccharide Biosynthesis Protein SpsA, Chain A"/>
    <property type="match status" value="1"/>
</dbReference>